<keyword evidence="6" id="KW-0869">Chloride channel</keyword>
<evidence type="ECO:0000256" key="3">
    <source>
        <dbReference type="ARBA" id="ARBA00022989"/>
    </source>
</evidence>
<comment type="caution">
    <text evidence="8">The sequence shown here is derived from an EMBL/GenBank/DDBJ whole genome shotgun (WGS) entry which is preliminary data.</text>
</comment>
<evidence type="ECO:0000256" key="4">
    <source>
        <dbReference type="ARBA" id="ARBA00023136"/>
    </source>
</evidence>
<evidence type="ECO:0000313" key="8">
    <source>
        <dbReference type="EMBL" id="CAD5227953.1"/>
    </source>
</evidence>
<dbReference type="AlphaFoldDB" id="A0A811LKF7"/>
<evidence type="ECO:0000256" key="5">
    <source>
        <dbReference type="ARBA" id="ARBA00034769"/>
    </source>
</evidence>
<keyword evidence="4" id="KW-0472">Membrane</keyword>
<dbReference type="PANTHER" id="PTHR10736:SF20">
    <property type="entry name" value="BESTROPHIN HOMOLOG 22"/>
    <property type="match status" value="1"/>
</dbReference>
<reference evidence="8" key="1">
    <citation type="submission" date="2020-09" db="EMBL/GenBank/DDBJ databases">
        <authorList>
            <person name="Kikuchi T."/>
        </authorList>
    </citation>
    <scope>NUCLEOTIDE SEQUENCE</scope>
    <source>
        <strain evidence="8">Ka4C1</strain>
    </source>
</reference>
<proteinExistence type="inferred from homology"/>
<dbReference type="EMBL" id="CAJFCV020000004">
    <property type="protein sequence ID" value="CAG9118371.1"/>
    <property type="molecule type" value="Genomic_DNA"/>
</dbReference>
<dbReference type="OrthoDB" id="201595at2759"/>
<dbReference type="PANTHER" id="PTHR10736">
    <property type="entry name" value="BESTROPHIN"/>
    <property type="match status" value="1"/>
</dbReference>
<protein>
    <recommendedName>
        <fullName evidence="6">Bestrophin homolog</fullName>
    </recommendedName>
</protein>
<dbReference type="SMR" id="A0A811LKF7"/>
<evidence type="ECO:0000256" key="6">
    <source>
        <dbReference type="RuleBase" id="RU363126"/>
    </source>
</evidence>
<dbReference type="Pfam" id="PF01062">
    <property type="entry name" value="Bestrophin"/>
    <property type="match status" value="1"/>
</dbReference>
<dbReference type="Proteomes" id="UP000582659">
    <property type="component" value="Unassembled WGS sequence"/>
</dbReference>
<keyword evidence="6" id="KW-1003">Cell membrane</keyword>
<dbReference type="Proteomes" id="UP000659654">
    <property type="component" value="Unassembled WGS sequence"/>
</dbReference>
<evidence type="ECO:0000256" key="2">
    <source>
        <dbReference type="ARBA" id="ARBA00022692"/>
    </source>
</evidence>
<dbReference type="InterPro" id="IPR021134">
    <property type="entry name" value="Bestrophin-like"/>
</dbReference>
<gene>
    <name evidence="8" type="ORF">BXYJ_LOCUS10207</name>
</gene>
<comment type="subcellular location">
    <subcellularLocation>
        <location evidence="6">Cell membrane</location>
        <topology evidence="6">Multi-pass membrane protein</topology>
    </subcellularLocation>
    <subcellularLocation>
        <location evidence="1">Membrane</location>
    </subcellularLocation>
</comment>
<comment type="similarity">
    <text evidence="5 6">Belongs to the anion channel-forming bestrophin (TC 1.A.46) family. Calcium-sensitive chloride channel subfamily.</text>
</comment>
<name>A0A811LKF7_BURXY</name>
<dbReference type="GO" id="GO:0034707">
    <property type="term" value="C:chloride channel complex"/>
    <property type="evidence" value="ECO:0007669"/>
    <property type="project" value="UniProtKB-KW"/>
</dbReference>
<dbReference type="GO" id="GO:0005254">
    <property type="term" value="F:chloride channel activity"/>
    <property type="evidence" value="ECO:0007669"/>
    <property type="project" value="UniProtKB-KW"/>
</dbReference>
<dbReference type="InterPro" id="IPR000615">
    <property type="entry name" value="Bestrophin"/>
</dbReference>
<keyword evidence="2" id="KW-0812">Transmembrane</keyword>
<dbReference type="EMBL" id="CAJFDI010000004">
    <property type="protein sequence ID" value="CAD5227953.1"/>
    <property type="molecule type" value="Genomic_DNA"/>
</dbReference>
<comment type="function">
    <text evidence="6">Forms chloride channels.</text>
</comment>
<keyword evidence="6" id="KW-0813">Transport</keyword>
<evidence type="ECO:0000313" key="9">
    <source>
        <dbReference type="Proteomes" id="UP000659654"/>
    </source>
</evidence>
<accession>A0A811LKF7</accession>
<dbReference type="GO" id="GO:0005886">
    <property type="term" value="C:plasma membrane"/>
    <property type="evidence" value="ECO:0007669"/>
    <property type="project" value="UniProtKB-SubCell"/>
</dbReference>
<organism evidence="8 9">
    <name type="scientific">Bursaphelenchus xylophilus</name>
    <name type="common">Pinewood nematode worm</name>
    <name type="synonym">Aphelenchoides xylophilus</name>
    <dbReference type="NCBI Taxonomy" id="6326"/>
    <lineage>
        <taxon>Eukaryota</taxon>
        <taxon>Metazoa</taxon>
        <taxon>Ecdysozoa</taxon>
        <taxon>Nematoda</taxon>
        <taxon>Chromadorea</taxon>
        <taxon>Rhabditida</taxon>
        <taxon>Tylenchina</taxon>
        <taxon>Tylenchomorpha</taxon>
        <taxon>Aphelenchoidea</taxon>
        <taxon>Aphelenchoididae</taxon>
        <taxon>Bursaphelenchus</taxon>
    </lineage>
</organism>
<feature type="region of interest" description="Disordered" evidence="7">
    <location>
        <begin position="450"/>
        <end position="477"/>
    </location>
</feature>
<evidence type="ECO:0000256" key="7">
    <source>
        <dbReference type="SAM" id="MobiDB-lite"/>
    </source>
</evidence>
<keyword evidence="6" id="KW-0407">Ion channel</keyword>
<sequence>MTVAYTLQVSHANFESFFRVLMRWRGSVWKAVLPQLAIWTTAYMSISMVYRYALNREQQETFEALVKYFDHDLSKYVPLSFLLGFFVSQVVGRWNHITEGIGWIDNSAINFANFIHGKDEDTRLQRRSLVRYMVLNQALVLRDISMQVRKRFPTLESLIAAGLLTSAEKDELEREEDIYTRYWMPLHWCYCVLERARSENKIVSDHILVFIVEDIQHFREGLSKLLKFDWIPIPLVYPQVVFLAVRIYFAICLLSRQNIKGKESIDIYIPLKTMIEFFIYMGWMKVAEALLNPLGEDDDDLEVNSMLDKNLISGMQLVDKGQRFPPPLVKDKYWSHDRIDPLYSLSAAKRSVHPLTGSASNVNLVKDVQNITMIPHKSRLGQMDEHTRQKHIKVVSVEEHNQQFKQREQMRKVTDPDDALAQMRRRSRAMDIFEQHTLDIAVTARSLPAPNELNGLRPPTTRNNGTAMPRLNLESQA</sequence>
<evidence type="ECO:0000256" key="1">
    <source>
        <dbReference type="ARBA" id="ARBA00004370"/>
    </source>
</evidence>
<keyword evidence="6" id="KW-0406">Ion transport</keyword>
<keyword evidence="3" id="KW-1133">Transmembrane helix</keyword>
<keyword evidence="6" id="KW-0868">Chloride</keyword>
<keyword evidence="9" id="KW-1185">Reference proteome</keyword>